<accession>A0A0M2V1X2</accession>
<protein>
    <submittedName>
        <fullName evidence="5">ABC transporter substrate-binding protein</fullName>
    </submittedName>
</protein>
<evidence type="ECO:0000256" key="2">
    <source>
        <dbReference type="ARBA" id="ARBA00022729"/>
    </source>
</evidence>
<dbReference type="Proteomes" id="UP000034228">
    <property type="component" value="Unassembled WGS sequence"/>
</dbReference>
<dbReference type="PANTHER" id="PTHR35936">
    <property type="entry name" value="MEMBRANE-BOUND LYTIC MUREIN TRANSGLYCOSYLASE F"/>
    <property type="match status" value="1"/>
</dbReference>
<dbReference type="AlphaFoldDB" id="A0A0M2V1X2"/>
<name>A0A0M2V1X2_9GAMM</name>
<feature type="signal peptide" evidence="3">
    <location>
        <begin position="1"/>
        <end position="18"/>
    </location>
</feature>
<dbReference type="Gene3D" id="3.40.190.10">
    <property type="entry name" value="Periplasmic binding protein-like II"/>
    <property type="match status" value="2"/>
</dbReference>
<comment type="caution">
    <text evidence="5">The sequence shown here is derived from an EMBL/GenBank/DDBJ whole genome shotgun (WGS) entry which is preliminary data.</text>
</comment>
<evidence type="ECO:0000313" key="5">
    <source>
        <dbReference type="EMBL" id="KKO44384.1"/>
    </source>
</evidence>
<gene>
    <name evidence="5" type="ORF">WG68_16000</name>
</gene>
<dbReference type="EMBL" id="LAHO01000017">
    <property type="protein sequence ID" value="KKO44384.1"/>
    <property type="molecule type" value="Genomic_DNA"/>
</dbReference>
<evidence type="ECO:0000256" key="1">
    <source>
        <dbReference type="ARBA" id="ARBA00010333"/>
    </source>
</evidence>
<evidence type="ECO:0000313" key="6">
    <source>
        <dbReference type="Proteomes" id="UP000034228"/>
    </source>
</evidence>
<keyword evidence="6" id="KW-1185">Reference proteome</keyword>
<reference evidence="5 6" key="1">
    <citation type="submission" date="2015-03" db="EMBL/GenBank/DDBJ databases">
        <title>Draft genome sequences of two protease-producing strains of Arsukibacterium isolated from two cold and alkaline environments.</title>
        <authorList>
            <person name="Lylloff J.E."/>
            <person name="Skov L.B."/>
            <person name="Jepsen M."/>
            <person name="Hallin P.F."/>
            <person name="Sorensen S.J."/>
            <person name="Stougaard P."/>
            <person name="Glaring M.A."/>
        </authorList>
    </citation>
    <scope>NUCLEOTIDE SEQUENCE [LARGE SCALE GENOMIC DNA]</scope>
    <source>
        <strain evidence="5 6">GCM72</strain>
    </source>
</reference>
<dbReference type="SUPFAM" id="SSF53850">
    <property type="entry name" value="Periplasmic binding protein-like II"/>
    <property type="match status" value="1"/>
</dbReference>
<dbReference type="PATRIC" id="fig|336831.14.peg.573"/>
<dbReference type="STRING" id="336831.WG68_16000"/>
<comment type="similarity">
    <text evidence="1">Belongs to the bacterial solute-binding protein 3 family.</text>
</comment>
<keyword evidence="2 3" id="KW-0732">Signal</keyword>
<dbReference type="Pfam" id="PF00497">
    <property type="entry name" value="SBP_bac_3"/>
    <property type="match status" value="1"/>
</dbReference>
<evidence type="ECO:0000259" key="4">
    <source>
        <dbReference type="Pfam" id="PF00497"/>
    </source>
</evidence>
<feature type="chain" id="PRO_5005644179" evidence="3">
    <location>
        <begin position="19"/>
        <end position="257"/>
    </location>
</feature>
<feature type="domain" description="Solute-binding protein family 3/N-terminal" evidence="4">
    <location>
        <begin position="35"/>
        <end position="248"/>
    </location>
</feature>
<dbReference type="InterPro" id="IPR001638">
    <property type="entry name" value="Solute-binding_3/MltF_N"/>
</dbReference>
<sequence>MYFSAGLLLLCCTTELQAATTEPPNKLIELQFSTGEWPPFISAALPHQGVVAHLIHDIFAEMGYQVSFTFLPWARAYHDTVNGKYAATAVWMDSADRKHDFFYSDAVLDEQFVFFHRQQMAFDWQQLRDLRGLQIGGGLGYSYGPAFDQALNSGLFSISRVASTEQNFRRLAAGRIDVFAEEISVGYYTLNNQLPELASAISHHPRPLLINQSFLLLPRNSPDSEQLLARFNQQLQHFKQSGRYQAYFDSLAQGRYQ</sequence>
<proteinExistence type="inferred from homology"/>
<evidence type="ECO:0000256" key="3">
    <source>
        <dbReference type="SAM" id="SignalP"/>
    </source>
</evidence>
<organism evidence="5 6">
    <name type="scientific">Arsukibacterium ikkense</name>
    <dbReference type="NCBI Taxonomy" id="336831"/>
    <lineage>
        <taxon>Bacteria</taxon>
        <taxon>Pseudomonadati</taxon>
        <taxon>Pseudomonadota</taxon>
        <taxon>Gammaproteobacteria</taxon>
        <taxon>Chromatiales</taxon>
        <taxon>Chromatiaceae</taxon>
        <taxon>Arsukibacterium</taxon>
    </lineage>
</organism>
<dbReference type="PANTHER" id="PTHR35936:SF25">
    <property type="entry name" value="ABC TRANSPORTER SUBSTRATE-BINDING PROTEIN"/>
    <property type="match status" value="1"/>
</dbReference>